<dbReference type="Pfam" id="PF13687">
    <property type="entry name" value="DUF4153"/>
    <property type="match status" value="1"/>
</dbReference>
<feature type="transmembrane region" description="Helical" evidence="1">
    <location>
        <begin position="69"/>
        <end position="87"/>
    </location>
</feature>
<evidence type="ECO:0008006" key="4">
    <source>
        <dbReference type="Google" id="ProtNLM"/>
    </source>
</evidence>
<dbReference type="EMBL" id="AMRM01000032">
    <property type="protein sequence ID" value="EKF16966.1"/>
    <property type="molecule type" value="Genomic_DNA"/>
</dbReference>
<feature type="transmembrane region" description="Helical" evidence="1">
    <location>
        <begin position="300"/>
        <end position="322"/>
    </location>
</feature>
<feature type="transmembrane region" description="Helical" evidence="1">
    <location>
        <begin position="268"/>
        <end position="288"/>
    </location>
</feature>
<dbReference type="RefSeq" id="WP_008599153.1">
    <property type="nucleotide sequence ID" value="NZ_AMRM01000032.1"/>
</dbReference>
<sequence>MTTQAAISSVPSGWRSALLETLAATRAAVLRFPLSALLLLLAALYANLLAADVRVFPNDALAPARSDDLIVALIAAALAALSGKLFVESRFQSGWRAVLVPFACGLAAFAVMWPGITGVTTEWAFMMALIGVVPLAPFVGRGTSAAFWMFAAHLVFAALLALLALGLFGGGISAILASLTHLFGIDIPGDLYEHVWLSIGLFVAPLFGMGQTPRDFSVEPGRHESDFMQRGMRALGDFAAVPLLIVYAVILHLYALKIVLTRSVPDGQIGWLVLTYGFCIFAVLILTRPFLDTARAPSRFFVRFWPLLLPIPLALLAYALVLRVGAFGITVDRFLLGLFGAVSALLVLAQLWPRLRGDTRVIAGLPVLALLLGSFGPQGALSRSVADQSARFLAIVNNPPVEGEDHDRALSALLFLSGERSLQSVAPEGFDVTAPGRSYRDVAVAWGLDPDRARKQPDDTVVVNSSEPMALVVAGFDTVLLNAQLYPAGGETSRIDLPDGARLSLSLQENVIGLGIDDEPVTRFPVSDEQVAEMVEQGRGATLTLTADGRTIMLAPTYFHAELKPGSQIRNISGTIFIRRAEWR</sequence>
<feature type="transmembrane region" description="Helical" evidence="1">
    <location>
        <begin position="123"/>
        <end position="140"/>
    </location>
</feature>
<comment type="caution">
    <text evidence="2">The sequence shown here is derived from an EMBL/GenBank/DDBJ whole genome shotgun (WGS) entry which is preliminary data.</text>
</comment>
<protein>
    <recommendedName>
        <fullName evidence="4">DUF4153 domain-containing protein</fullName>
    </recommendedName>
</protein>
<feature type="transmembrane region" description="Helical" evidence="1">
    <location>
        <begin position="147"/>
        <end position="175"/>
    </location>
</feature>
<evidence type="ECO:0000256" key="1">
    <source>
        <dbReference type="SAM" id="Phobius"/>
    </source>
</evidence>
<dbReference type="InterPro" id="IPR025291">
    <property type="entry name" value="DUF4153"/>
</dbReference>
<dbReference type="PATRIC" id="fig|391937.3.peg.4156"/>
<organism evidence="2 3">
    <name type="scientific">Nitratireductor pacificus pht-3B</name>
    <dbReference type="NCBI Taxonomy" id="391937"/>
    <lineage>
        <taxon>Bacteria</taxon>
        <taxon>Pseudomonadati</taxon>
        <taxon>Pseudomonadota</taxon>
        <taxon>Alphaproteobacteria</taxon>
        <taxon>Hyphomicrobiales</taxon>
        <taxon>Phyllobacteriaceae</taxon>
        <taxon>Nitratireductor</taxon>
    </lineage>
</organism>
<feature type="transmembrane region" description="Helical" evidence="1">
    <location>
        <begin position="99"/>
        <end position="117"/>
    </location>
</feature>
<reference evidence="2 3" key="1">
    <citation type="journal article" date="2012" name="J. Bacteriol.">
        <title>Genome Sequence of Nitratireductor pacificus Type Strain pht-3B.</title>
        <authorList>
            <person name="Lai Q."/>
            <person name="Li G."/>
            <person name="Shao Z."/>
        </authorList>
    </citation>
    <scope>NUCLEOTIDE SEQUENCE [LARGE SCALE GENOMIC DNA]</scope>
    <source>
        <strain evidence="3">pht-3B</strain>
    </source>
</reference>
<evidence type="ECO:0000313" key="2">
    <source>
        <dbReference type="EMBL" id="EKF16966.1"/>
    </source>
</evidence>
<keyword evidence="3" id="KW-1185">Reference proteome</keyword>
<dbReference type="AlphaFoldDB" id="K2M4H5"/>
<accession>K2M4H5</accession>
<keyword evidence="1" id="KW-1133">Transmembrane helix</keyword>
<dbReference type="OrthoDB" id="9812996at2"/>
<keyword evidence="1" id="KW-0472">Membrane</keyword>
<keyword evidence="1" id="KW-0812">Transmembrane</keyword>
<feature type="transmembrane region" description="Helical" evidence="1">
    <location>
        <begin position="234"/>
        <end position="256"/>
    </location>
</feature>
<proteinExistence type="predicted"/>
<feature type="transmembrane region" description="Helical" evidence="1">
    <location>
        <begin position="28"/>
        <end position="49"/>
    </location>
</feature>
<dbReference type="eggNOG" id="COG1835">
    <property type="taxonomic scope" value="Bacteria"/>
</dbReference>
<dbReference type="Proteomes" id="UP000006786">
    <property type="component" value="Unassembled WGS sequence"/>
</dbReference>
<gene>
    <name evidence="2" type="ORF">NA2_20280</name>
</gene>
<feature type="transmembrane region" description="Helical" evidence="1">
    <location>
        <begin position="334"/>
        <end position="352"/>
    </location>
</feature>
<dbReference type="STRING" id="391937.NA2_20280"/>
<evidence type="ECO:0000313" key="3">
    <source>
        <dbReference type="Proteomes" id="UP000006786"/>
    </source>
</evidence>
<name>K2M4H5_9HYPH</name>